<evidence type="ECO:0000313" key="2">
    <source>
        <dbReference type="EMBL" id="GAA1951391.1"/>
    </source>
</evidence>
<reference evidence="3" key="1">
    <citation type="journal article" date="2019" name="Int. J. Syst. Evol. Microbiol.">
        <title>The Global Catalogue of Microorganisms (GCM) 10K type strain sequencing project: providing services to taxonomists for standard genome sequencing and annotation.</title>
        <authorList>
            <consortium name="The Broad Institute Genomics Platform"/>
            <consortium name="The Broad Institute Genome Sequencing Center for Infectious Disease"/>
            <person name="Wu L."/>
            <person name="Ma J."/>
        </authorList>
    </citation>
    <scope>NUCLEOTIDE SEQUENCE [LARGE SCALE GENOMIC DNA]</scope>
    <source>
        <strain evidence="3">JCM 15309</strain>
    </source>
</reference>
<accession>A0ABP5BT30</accession>
<name>A0ABP5BT30_9ACTN</name>
<comment type="caution">
    <text evidence="2">The sequence shown here is derived from an EMBL/GenBank/DDBJ whole genome shotgun (WGS) entry which is preliminary data.</text>
</comment>
<evidence type="ECO:0000256" key="1">
    <source>
        <dbReference type="SAM" id="Phobius"/>
    </source>
</evidence>
<keyword evidence="1" id="KW-0812">Transmembrane</keyword>
<organism evidence="2 3">
    <name type="scientific">Nocardioides panacihumi</name>
    <dbReference type="NCBI Taxonomy" id="400774"/>
    <lineage>
        <taxon>Bacteria</taxon>
        <taxon>Bacillati</taxon>
        <taxon>Actinomycetota</taxon>
        <taxon>Actinomycetes</taxon>
        <taxon>Propionibacteriales</taxon>
        <taxon>Nocardioidaceae</taxon>
        <taxon>Nocardioides</taxon>
    </lineage>
</organism>
<keyword evidence="1" id="KW-1133">Transmembrane helix</keyword>
<dbReference type="Proteomes" id="UP001500571">
    <property type="component" value="Unassembled WGS sequence"/>
</dbReference>
<keyword evidence="3" id="KW-1185">Reference proteome</keyword>
<sequence>MIAPLAVAALVALLAGSAPVLQRRRVARARVRRGGLLVGAVAMMLGSAVALAPDAAASKPDRMPAPIGNSNTFPAGIACPFTLRTELVGGNQVLTSYDDGRFHATGRHLDLLTNVDSGATTRLDLQGSLDFVLTANGGSIIRASGMTSFLFFPGDAGPGDTQTGRMYLFVGHFVATSDPSGTVTSFTSSGSSQDVCAMLS</sequence>
<keyword evidence="1" id="KW-0472">Membrane</keyword>
<gene>
    <name evidence="2" type="ORF">GCM10009798_08340</name>
</gene>
<protein>
    <submittedName>
        <fullName evidence="2">Uncharacterized protein</fullName>
    </submittedName>
</protein>
<evidence type="ECO:0000313" key="3">
    <source>
        <dbReference type="Proteomes" id="UP001500571"/>
    </source>
</evidence>
<feature type="transmembrane region" description="Helical" evidence="1">
    <location>
        <begin position="33"/>
        <end position="53"/>
    </location>
</feature>
<dbReference type="EMBL" id="BAAAPB010000001">
    <property type="protein sequence ID" value="GAA1951391.1"/>
    <property type="molecule type" value="Genomic_DNA"/>
</dbReference>
<proteinExistence type="predicted"/>